<dbReference type="Pfam" id="PF08615">
    <property type="entry name" value="RNase_H2_suC"/>
    <property type="match status" value="1"/>
</dbReference>
<protein>
    <submittedName>
        <fullName evidence="2">Uncharacterized protein</fullName>
    </submittedName>
</protein>
<dbReference type="EMBL" id="HBHU01004085">
    <property type="protein sequence ID" value="CAE0015610.1"/>
    <property type="molecule type" value="Transcribed_RNA"/>
</dbReference>
<gene>
    <name evidence="2" type="ORF">CLAU1311_LOCUS2639</name>
</gene>
<dbReference type="PANTHER" id="PTHR47204:SF1">
    <property type="entry name" value="RIBONUCLEASE H2 SUBUNIT C"/>
    <property type="match status" value="1"/>
</dbReference>
<feature type="region of interest" description="Disordered" evidence="1">
    <location>
        <begin position="43"/>
        <end position="70"/>
    </location>
</feature>
<dbReference type="PANTHER" id="PTHR47204">
    <property type="entry name" value="OS02G0168900 PROTEIN"/>
    <property type="match status" value="1"/>
</dbReference>
<reference evidence="2" key="1">
    <citation type="submission" date="2021-01" db="EMBL/GenBank/DDBJ databases">
        <authorList>
            <person name="Corre E."/>
            <person name="Pelletier E."/>
            <person name="Niang G."/>
            <person name="Scheremetjew M."/>
            <person name="Finn R."/>
            <person name="Kale V."/>
            <person name="Holt S."/>
            <person name="Cochrane G."/>
            <person name="Meng A."/>
            <person name="Brown T."/>
            <person name="Cohen L."/>
        </authorList>
    </citation>
    <scope>NUCLEOTIDE SEQUENCE</scope>
    <source>
        <strain evidence="2">RCC856</strain>
    </source>
</reference>
<dbReference type="GO" id="GO:0032299">
    <property type="term" value="C:ribonuclease H2 complex"/>
    <property type="evidence" value="ECO:0007669"/>
    <property type="project" value="InterPro"/>
</dbReference>
<accession>A0A7S2Z117</accession>
<proteinExistence type="predicted"/>
<name>A0A7S2Z117_9CHLO</name>
<dbReference type="GO" id="GO:0006401">
    <property type="term" value="P:RNA catabolic process"/>
    <property type="evidence" value="ECO:0007669"/>
    <property type="project" value="InterPro"/>
</dbReference>
<evidence type="ECO:0000256" key="1">
    <source>
        <dbReference type="SAM" id="MobiDB-lite"/>
    </source>
</evidence>
<dbReference type="Gene3D" id="2.40.128.680">
    <property type="match status" value="1"/>
</dbReference>
<sequence length="144" mass="15572">MAGAGEKGSLDLGMIGEGARSESVHWLPCHINHDGETNAEVFFHQQGNEDEGAHADPASASKEGEGGAPERMEKFLRGRHLKGAKLELPEGYSAALLEKRGENGWKATAKADITYWNHSTNPGENDSQQRTLEVLRVASTLHAL</sequence>
<dbReference type="InterPro" id="IPR013924">
    <property type="entry name" value="RNase_H2_suC"/>
</dbReference>
<evidence type="ECO:0000313" key="2">
    <source>
        <dbReference type="EMBL" id="CAE0015610.1"/>
    </source>
</evidence>
<dbReference type="CDD" id="cd09271">
    <property type="entry name" value="RNase_H2-C"/>
    <property type="match status" value="1"/>
</dbReference>
<organism evidence="2">
    <name type="scientific">Chloropicon laureae</name>
    <dbReference type="NCBI Taxonomy" id="464258"/>
    <lineage>
        <taxon>Eukaryota</taxon>
        <taxon>Viridiplantae</taxon>
        <taxon>Chlorophyta</taxon>
        <taxon>Chloropicophyceae</taxon>
        <taxon>Chloropicales</taxon>
        <taxon>Chloropicaceae</taxon>
        <taxon>Chloropicon</taxon>
    </lineage>
</organism>
<dbReference type="AlphaFoldDB" id="A0A7S2Z117"/>